<dbReference type="AlphaFoldDB" id="A0A450WFI5"/>
<feature type="transmembrane region" description="Helical" evidence="1">
    <location>
        <begin position="175"/>
        <end position="194"/>
    </location>
</feature>
<keyword evidence="1" id="KW-1133">Transmembrane helix</keyword>
<feature type="transmembrane region" description="Helical" evidence="1">
    <location>
        <begin position="16"/>
        <end position="33"/>
    </location>
</feature>
<dbReference type="EMBL" id="CAADFP010000147">
    <property type="protein sequence ID" value="VFK31714.1"/>
    <property type="molecule type" value="Genomic_DNA"/>
</dbReference>
<accession>A0A450WFI5</accession>
<name>A0A450WFI5_9GAMM</name>
<feature type="transmembrane region" description="Helical" evidence="1">
    <location>
        <begin position="296"/>
        <end position="315"/>
    </location>
</feature>
<dbReference type="EMBL" id="CAADFM010000131">
    <property type="protein sequence ID" value="VFK15721.1"/>
    <property type="molecule type" value="Genomic_DNA"/>
</dbReference>
<feature type="transmembrane region" description="Helical" evidence="1">
    <location>
        <begin position="88"/>
        <end position="111"/>
    </location>
</feature>
<reference evidence="2" key="1">
    <citation type="submission" date="2019-02" db="EMBL/GenBank/DDBJ databases">
        <authorList>
            <person name="Gruber-Vodicka R. H."/>
            <person name="Seah K. B. B."/>
        </authorList>
    </citation>
    <scope>NUCLEOTIDE SEQUENCE</scope>
    <source>
        <strain evidence="2">BECK_S312</strain>
        <strain evidence="3">BECK_S426</strain>
    </source>
</reference>
<feature type="transmembrane region" description="Helical" evidence="1">
    <location>
        <begin position="479"/>
        <end position="499"/>
    </location>
</feature>
<sequence length="518" mass="56749">MRWTSTPESVENNEPTALAIAETVLAIAIYWGIAWAFDTHWHLLLSICVAPLLLLRSNESTEKGKRWFLDYYWDNKTKITRKETPGRFWSLISLAGIIGAACAYGLAQTLLMDREGWALFAGAFGVGLLAMMMGIIVAMMAGAGSRTVEVMEVVSEAVEVAGAVEVEVKVEGARVGVGVGAAVAVATVTTIVGAEAAAAAAAAAGSVTGSIILSLPVLISLAIGVWLRSLAVRMGATLRHPLAGIKALPTNWWRILLAVDSRHLPELVPNTSAHDEELSLSYWIGELRAGDVSARFISIVVIPIFFLPAFLYRWSLKSTCWLYLPLIYLGGGLRRRSHTPEEKAWLVAGLHESRVEGLRRLLAIGVTASLCLTTALEYPALQAGIQQSLADAPKLLLFYHRVIALLEHISLPHLWAFDLFDLAPWQWLNLLGAAITFTLYFYSDRVHRIWTLAKERDPNAAPEDVQIARLLRMVRLRDLCAILYILLAFGYAFLVLEGIDKGLLGWLAPLGVVYGPYL</sequence>
<feature type="transmembrane region" description="Helical" evidence="1">
    <location>
        <begin position="200"/>
        <end position="227"/>
    </location>
</feature>
<keyword evidence="1" id="KW-0472">Membrane</keyword>
<evidence type="ECO:0000313" key="3">
    <source>
        <dbReference type="EMBL" id="VFK31714.1"/>
    </source>
</evidence>
<gene>
    <name evidence="2" type="ORF">BECKLPF1236A_GA0070988_101316</name>
    <name evidence="3" type="ORF">BECKLPF1236C_GA0070990_101475</name>
</gene>
<evidence type="ECO:0000256" key="1">
    <source>
        <dbReference type="SAM" id="Phobius"/>
    </source>
</evidence>
<feature type="transmembrane region" description="Helical" evidence="1">
    <location>
        <begin position="117"/>
        <end position="141"/>
    </location>
</feature>
<keyword evidence="1" id="KW-0812">Transmembrane</keyword>
<proteinExistence type="predicted"/>
<protein>
    <submittedName>
        <fullName evidence="2">Uncharacterized protein</fullName>
    </submittedName>
</protein>
<feature type="transmembrane region" description="Helical" evidence="1">
    <location>
        <begin position="423"/>
        <end position="442"/>
    </location>
</feature>
<evidence type="ECO:0000313" key="2">
    <source>
        <dbReference type="EMBL" id="VFK15721.1"/>
    </source>
</evidence>
<organism evidence="2">
    <name type="scientific">Candidatus Kentrum sp. LPFa</name>
    <dbReference type="NCBI Taxonomy" id="2126335"/>
    <lineage>
        <taxon>Bacteria</taxon>
        <taxon>Pseudomonadati</taxon>
        <taxon>Pseudomonadota</taxon>
        <taxon>Gammaproteobacteria</taxon>
        <taxon>Candidatus Kentrum</taxon>
    </lineage>
</organism>